<dbReference type="NCBIfam" id="NF005607">
    <property type="entry name" value="PRK07353.1"/>
    <property type="match status" value="1"/>
</dbReference>
<keyword evidence="7 11" id="KW-1133">Transmembrane helix</keyword>
<evidence type="ECO:0000256" key="7">
    <source>
        <dbReference type="ARBA" id="ARBA00022989"/>
    </source>
</evidence>
<dbReference type="HAMAP" id="MF_01398">
    <property type="entry name" value="ATP_synth_b_bprime"/>
    <property type="match status" value="1"/>
</dbReference>
<evidence type="ECO:0000256" key="1">
    <source>
        <dbReference type="ARBA" id="ARBA00004167"/>
    </source>
</evidence>
<dbReference type="GO" id="GO:0045259">
    <property type="term" value="C:proton-transporting ATP synthase complex"/>
    <property type="evidence" value="ECO:0007669"/>
    <property type="project" value="UniProtKB-KW"/>
</dbReference>
<comment type="function">
    <text evidence="10 11">F(1)F(0) ATP synthase produces ATP from ADP in the presence of a proton or sodium gradient. F-type ATPases consist of two structural domains, F(1) containing the extramembraneous catalytic core and F(0) containing the membrane proton channel, linked together by a central stalk and a peripheral stalk. During catalysis, ATP synthesis in the catalytic domain of F(1) is coupled via a rotary mechanism of the central stalk subunits to proton translocation.</text>
</comment>
<comment type="similarity">
    <text evidence="2 11 12">Belongs to the ATPase B chain family.</text>
</comment>
<reference evidence="14" key="1">
    <citation type="journal article" date="2023" name="J. Phycol.">
        <title>Revised classification of the Cyanidiophyceae based on plastid genome data with descriptions of the Cavernulicolales ord. nov. and Galdieriales ord. nov. (Rhodophyta).</title>
        <authorList>
            <person name="Park S.I."/>
            <person name="Cho C.H."/>
            <person name="Ciniglia C."/>
            <person name="Huang T.Y."/>
            <person name="Liu S.L."/>
            <person name="Bustamante D.E."/>
            <person name="Calderon M.S."/>
            <person name="Mansilla A."/>
            <person name="McDermott T."/>
            <person name="Andersen R.A."/>
            <person name="Yoon H.S."/>
        </authorList>
    </citation>
    <scope>NUCLEOTIDE SEQUENCE</scope>
</reference>
<evidence type="ECO:0000256" key="11">
    <source>
        <dbReference type="HAMAP-Rule" id="MF_01399"/>
    </source>
</evidence>
<evidence type="ECO:0000256" key="13">
    <source>
        <dbReference type="SAM" id="Coils"/>
    </source>
</evidence>
<evidence type="ECO:0000256" key="9">
    <source>
        <dbReference type="ARBA" id="ARBA00023136"/>
    </source>
</evidence>
<dbReference type="AlphaFoldDB" id="A0A9Y1I268"/>
<comment type="subunit">
    <text evidence="11">F-type ATPases have 2 components, F(1) - the catalytic core - and F(0) - the membrane proton channel. F(1) has five subunits: alpha(3), beta(3), gamma(1), delta(1), epsilon(1). F(0) has four main subunits: a(1), b(1), b'(1) and c(10-14). The alpha and beta chains form an alternating ring which encloses part of the gamma chain. F(1) is attached to F(0) by a central stalk formed by the gamma and epsilon chains, while a peripheral stalk is formed by the delta, b and b' chains.</text>
</comment>
<dbReference type="Gene3D" id="6.10.250.1580">
    <property type="match status" value="1"/>
</dbReference>
<evidence type="ECO:0000256" key="8">
    <source>
        <dbReference type="ARBA" id="ARBA00023065"/>
    </source>
</evidence>
<dbReference type="PANTHER" id="PTHR33445:SF2">
    <property type="entry name" value="ATP SYNTHASE SUBUNIT B', CHLOROPLASTIC"/>
    <property type="match status" value="1"/>
</dbReference>
<dbReference type="InterPro" id="IPR050059">
    <property type="entry name" value="ATP_synthase_B_chain"/>
</dbReference>
<organism evidence="14">
    <name type="scientific">Sciadococcus taiwanensis</name>
    <dbReference type="NCBI Taxonomy" id="3028030"/>
    <lineage>
        <taxon>Eukaryota</taxon>
        <taxon>Rhodophyta</taxon>
        <taxon>Bangiophyceae</taxon>
        <taxon>Cavernulicolales</taxon>
        <taxon>Cavernulicolaceae</taxon>
        <taxon>Sciadococcus</taxon>
    </lineage>
</organism>
<sequence>MLKQLLLFSNQIMVTDSESGGLFDFNATLPLMALQFLSLTLVLNLVFYKPVMKVLDERENYIQTNLESASEALKEAEKLSIQYEEELAKARKDAQNLIKNSQQEAQSIVAQEIMEAQNDANRLIEESTKQLNGQKEAALEDLEHHVETLSEQIYNKILAGQSVT</sequence>
<dbReference type="CDD" id="cd06503">
    <property type="entry name" value="ATP-synt_Fo_b"/>
    <property type="match status" value="1"/>
</dbReference>
<evidence type="ECO:0000256" key="12">
    <source>
        <dbReference type="RuleBase" id="RU003848"/>
    </source>
</evidence>
<feature type="transmembrane region" description="Helical" evidence="11">
    <location>
        <begin position="27"/>
        <end position="48"/>
    </location>
</feature>
<keyword evidence="5 11" id="KW-0812">Transmembrane</keyword>
<accession>A0A9Y1I268</accession>
<gene>
    <name evidence="11 14" type="primary">atpG</name>
    <name evidence="11" type="synonym">atpF2</name>
    <name evidence="14" type="ORF">SCTW_126</name>
</gene>
<evidence type="ECO:0000313" key="14">
    <source>
        <dbReference type="EMBL" id="WDA98908.1"/>
    </source>
</evidence>
<dbReference type="GO" id="GO:0046933">
    <property type="term" value="F:proton-transporting ATP synthase activity, rotational mechanism"/>
    <property type="evidence" value="ECO:0007669"/>
    <property type="project" value="UniProtKB-UniRule"/>
</dbReference>
<comment type="subcellular location">
    <subcellularLocation>
        <location evidence="11">Cell membrane</location>
        <topology evidence="11">Single-pass membrane protein</topology>
    </subcellularLocation>
    <subcellularLocation>
        <location evidence="1">Membrane</location>
        <topology evidence="1">Single-pass membrane protein</topology>
    </subcellularLocation>
</comment>
<keyword evidence="14" id="KW-0934">Plastid</keyword>
<feature type="coiled-coil region" evidence="13">
    <location>
        <begin position="66"/>
        <end position="152"/>
    </location>
</feature>
<dbReference type="GO" id="GO:0046961">
    <property type="term" value="F:proton-transporting ATPase activity, rotational mechanism"/>
    <property type="evidence" value="ECO:0007669"/>
    <property type="project" value="TreeGrafter"/>
</dbReference>
<dbReference type="GO" id="GO:0005886">
    <property type="term" value="C:plasma membrane"/>
    <property type="evidence" value="ECO:0007669"/>
    <property type="project" value="UniProtKB-SubCell"/>
</dbReference>
<evidence type="ECO:0000256" key="4">
    <source>
        <dbReference type="ARBA" id="ARBA00022547"/>
    </source>
</evidence>
<evidence type="ECO:0000256" key="5">
    <source>
        <dbReference type="ARBA" id="ARBA00022692"/>
    </source>
</evidence>
<evidence type="ECO:0000256" key="6">
    <source>
        <dbReference type="ARBA" id="ARBA00022781"/>
    </source>
</evidence>
<dbReference type="HAMAP" id="MF_01399">
    <property type="entry name" value="ATP_synth_bprime"/>
    <property type="match status" value="1"/>
</dbReference>
<geneLocation type="plastid" evidence="14"/>
<dbReference type="PANTHER" id="PTHR33445">
    <property type="entry name" value="ATP SYNTHASE SUBUNIT B', CHLOROPLASTIC"/>
    <property type="match status" value="1"/>
</dbReference>
<dbReference type="InterPro" id="IPR028987">
    <property type="entry name" value="ATP_synth_B-like_membr_sf"/>
</dbReference>
<dbReference type="Pfam" id="PF00430">
    <property type="entry name" value="ATP-synt_B"/>
    <property type="match status" value="1"/>
</dbReference>
<dbReference type="InterPro" id="IPR034679">
    <property type="entry name" value="ATP_synth_b"/>
</dbReference>
<keyword evidence="8 11" id="KW-0406">Ion transport</keyword>
<keyword evidence="3 11" id="KW-0813">Transport</keyword>
<keyword evidence="13" id="KW-0175">Coiled coil</keyword>
<evidence type="ECO:0000256" key="2">
    <source>
        <dbReference type="ARBA" id="ARBA00005513"/>
    </source>
</evidence>
<keyword evidence="11" id="KW-1003">Cell membrane</keyword>
<name>A0A9Y1I268_9RHOD</name>
<keyword evidence="11" id="KW-0066">ATP synthesis</keyword>
<proteinExistence type="inferred from homology"/>
<protein>
    <submittedName>
        <fullName evidence="14">ATP synthase CF0 B' subunit</fullName>
    </submittedName>
</protein>
<evidence type="ECO:0000256" key="10">
    <source>
        <dbReference type="ARBA" id="ARBA00025198"/>
    </source>
</evidence>
<keyword evidence="9 11" id="KW-0472">Membrane</keyword>
<evidence type="ECO:0000256" key="3">
    <source>
        <dbReference type="ARBA" id="ARBA00022448"/>
    </source>
</evidence>
<comment type="function">
    <text evidence="11">Component of the F(0) channel, it forms part of the peripheral stalk, linking F(1) to F(0). The b'-subunit is a diverged and duplicated form of b found in plants and photosynthetic bacteria.</text>
</comment>
<dbReference type="InterPro" id="IPR002146">
    <property type="entry name" value="ATP_synth_b/b'su_bac/chlpt"/>
</dbReference>
<dbReference type="SUPFAM" id="SSF81573">
    <property type="entry name" value="F1F0 ATP synthase subunit B, membrane domain"/>
    <property type="match status" value="1"/>
</dbReference>
<dbReference type="EMBL" id="OP616811">
    <property type="protein sequence ID" value="WDA98908.1"/>
    <property type="molecule type" value="Genomic_DNA"/>
</dbReference>
<keyword evidence="6 11" id="KW-0375">Hydrogen ion transport</keyword>
<keyword evidence="4 11" id="KW-0138">CF(0)</keyword>